<evidence type="ECO:0000313" key="2">
    <source>
        <dbReference type="EMBL" id="ORM94100.1"/>
    </source>
</evidence>
<sequence>MTIYNFFMYGSVFLFFLIGVLHICAAAIFRKNKDKYDQFVGEYQQAGLPLDLTTRVSGFMGFYANYQKLAFFIRLYRGVKMRFSKKEYVKQEAYDFVQGQPYEKITWMLELLNFYKVIYLLTAIFSVFLVVFSYVLN</sequence>
<keyword evidence="1" id="KW-0472">Membrane</keyword>
<name>A0A1X1EVN1_PANCY</name>
<keyword evidence="3" id="KW-1185">Reference proteome</keyword>
<dbReference type="AlphaFoldDB" id="A0A1X1EVN1"/>
<comment type="caution">
    <text evidence="2">The sequence shown here is derived from an EMBL/GenBank/DDBJ whole genome shotgun (WGS) entry which is preliminary data.</text>
</comment>
<accession>A0A1X1EVN1</accession>
<proteinExistence type="predicted"/>
<dbReference type="STRING" id="55209.HA50_12340"/>
<feature type="transmembrane region" description="Helical" evidence="1">
    <location>
        <begin position="6"/>
        <end position="29"/>
    </location>
</feature>
<evidence type="ECO:0000313" key="3">
    <source>
        <dbReference type="Proteomes" id="UP000193749"/>
    </source>
</evidence>
<keyword evidence="1" id="KW-1133">Transmembrane helix</keyword>
<organism evidence="2 3">
    <name type="scientific">Pantoea cypripedii</name>
    <name type="common">Pectobacterium cypripedii</name>
    <name type="synonym">Erwinia cypripedii</name>
    <dbReference type="NCBI Taxonomy" id="55209"/>
    <lineage>
        <taxon>Bacteria</taxon>
        <taxon>Pseudomonadati</taxon>
        <taxon>Pseudomonadota</taxon>
        <taxon>Gammaproteobacteria</taxon>
        <taxon>Enterobacterales</taxon>
        <taxon>Erwiniaceae</taxon>
        <taxon>Pantoea</taxon>
    </lineage>
</organism>
<feature type="transmembrane region" description="Helical" evidence="1">
    <location>
        <begin position="117"/>
        <end position="136"/>
    </location>
</feature>
<dbReference type="RefSeq" id="WP_084875878.1">
    <property type="nucleotide sequence ID" value="NZ_JAGGMY010000001.1"/>
</dbReference>
<evidence type="ECO:0008006" key="4">
    <source>
        <dbReference type="Google" id="ProtNLM"/>
    </source>
</evidence>
<keyword evidence="1" id="KW-0812">Transmembrane</keyword>
<evidence type="ECO:0000256" key="1">
    <source>
        <dbReference type="SAM" id="Phobius"/>
    </source>
</evidence>
<dbReference type="EMBL" id="MLJI01000001">
    <property type="protein sequence ID" value="ORM94100.1"/>
    <property type="molecule type" value="Genomic_DNA"/>
</dbReference>
<dbReference type="Proteomes" id="UP000193749">
    <property type="component" value="Unassembled WGS sequence"/>
</dbReference>
<gene>
    <name evidence="2" type="ORF">HA50_12340</name>
</gene>
<reference evidence="2 3" key="1">
    <citation type="journal article" date="2017" name="Antonie Van Leeuwenhoek">
        <title>Phylogenomic resolution of the bacterial genus Pantoea and its relationship with Erwinia and Tatumella.</title>
        <authorList>
            <person name="Palmer M."/>
            <person name="Steenkamp E.T."/>
            <person name="Coetzee M.P."/>
            <person name="Chan W.Y."/>
            <person name="van Zyl E."/>
            <person name="De Maayer P."/>
            <person name="Coutinho T.A."/>
            <person name="Blom J."/>
            <person name="Smits T.H."/>
            <person name="Duffy B."/>
            <person name="Venter S.N."/>
        </authorList>
    </citation>
    <scope>NUCLEOTIDE SEQUENCE [LARGE SCALE GENOMIC DNA]</scope>
    <source>
        <strain evidence="2 3">LMG 2657</strain>
    </source>
</reference>
<protein>
    <recommendedName>
        <fullName evidence="4">Universal stress protein B</fullName>
    </recommendedName>
</protein>
<dbReference type="OrthoDB" id="6547855at2"/>